<dbReference type="EMBL" id="OV696687">
    <property type="protein sequence ID" value="CAH1253245.1"/>
    <property type="molecule type" value="Genomic_DNA"/>
</dbReference>
<protein>
    <submittedName>
        <fullName evidence="3">CDK18 protein</fullName>
    </submittedName>
</protein>
<proteinExistence type="predicted"/>
<dbReference type="InterPro" id="IPR045063">
    <property type="entry name" value="Dynamin_N"/>
</dbReference>
<organism evidence="3 4">
    <name type="scientific">Branchiostoma lanceolatum</name>
    <name type="common">Common lancelet</name>
    <name type="synonym">Amphioxus lanceolatum</name>
    <dbReference type="NCBI Taxonomy" id="7740"/>
    <lineage>
        <taxon>Eukaryota</taxon>
        <taxon>Metazoa</taxon>
        <taxon>Chordata</taxon>
        <taxon>Cephalochordata</taxon>
        <taxon>Leptocardii</taxon>
        <taxon>Amphioxiformes</taxon>
        <taxon>Branchiostomatidae</taxon>
        <taxon>Branchiostoma</taxon>
    </lineage>
</organism>
<dbReference type="SUPFAM" id="SSF52540">
    <property type="entry name" value="P-loop containing nucleoside triphosphate hydrolases"/>
    <property type="match status" value="1"/>
</dbReference>
<dbReference type="InterPro" id="IPR000719">
    <property type="entry name" value="Prot_kinase_dom"/>
</dbReference>
<evidence type="ECO:0000256" key="1">
    <source>
        <dbReference type="SAM" id="Phobius"/>
    </source>
</evidence>
<dbReference type="OrthoDB" id="10012415at2759"/>
<dbReference type="AlphaFoldDB" id="A0A8J9ZG07"/>
<dbReference type="InterPro" id="IPR011009">
    <property type="entry name" value="Kinase-like_dom_sf"/>
</dbReference>
<dbReference type="PANTHER" id="PTHR26392:SF92">
    <property type="entry name" value="PROTEIN KINASE DOMAIN-CONTAINING PROTEIN"/>
    <property type="match status" value="1"/>
</dbReference>
<dbReference type="Gene3D" id="3.40.50.300">
    <property type="entry name" value="P-loop containing nucleotide triphosphate hydrolases"/>
    <property type="match status" value="1"/>
</dbReference>
<evidence type="ECO:0000313" key="4">
    <source>
        <dbReference type="Proteomes" id="UP000838412"/>
    </source>
</evidence>
<dbReference type="SUPFAM" id="SSF56112">
    <property type="entry name" value="Protein kinase-like (PK-like)"/>
    <property type="match status" value="1"/>
</dbReference>
<feature type="domain" description="Protein kinase" evidence="2">
    <location>
        <begin position="734"/>
        <end position="1007"/>
    </location>
</feature>
<feature type="transmembrane region" description="Helical" evidence="1">
    <location>
        <begin position="588"/>
        <end position="608"/>
    </location>
</feature>
<dbReference type="Pfam" id="PF00069">
    <property type="entry name" value="Pkinase"/>
    <property type="match status" value="1"/>
</dbReference>
<dbReference type="GO" id="GO:0004672">
    <property type="term" value="F:protein kinase activity"/>
    <property type="evidence" value="ECO:0007669"/>
    <property type="project" value="InterPro"/>
</dbReference>
<keyword evidence="1" id="KW-0812">Transmembrane</keyword>
<reference evidence="3" key="1">
    <citation type="submission" date="2022-01" db="EMBL/GenBank/DDBJ databases">
        <authorList>
            <person name="Braso-Vives M."/>
        </authorList>
    </citation>
    <scope>NUCLEOTIDE SEQUENCE</scope>
</reference>
<sequence length="1007" mass="114456">MSSSQMPPRMAVEGQILPLSEEDIDNLCDVMSAIKLARHHGIEMKKAKTLDDIKLNMRIHVLKTSQEQGETERTTDDAVAVVARLIEADVTRRTSLEGFYDTAATLMEKLDPNIERHLARDKFTMKYRDQLERRKAQLAAADCPILVAGETSAGKSSLLNLLLGQDLLPCSHLSSTSVICRLRYGVRRRAVAMSLDGVQKEIRLEEDSSLNVLSEYVHNKQRDQPLPYKSVDIYLPINYLKSGVFLVDSPGIGESTATTSIAMNYLSEAFAFIYVINSASAGGVQEDRLQALLQTVNSRRGEDDRPLFSPQSAIFVCNKWDLIPPSEREAVKQDTIRKLKTRWPGFTTDQLFFMSTKLAADIGAAGYMASDFARLLDGIEKLLPISLRSKLQHQFRWLDYLVSRVVYHSGVYVQQAKSSKASNTKLYRDTEVRLNKLEEQAGHIVSKLQMFLQDRIEEGVVHLQSVLQSDHMQRMMSRWDETDLPDTEDWAALEKALETRIGERLAAILSQEHFDSFLIDLESTITAEFRKECSIIEEQLSWVQYTLQGSRQDDLFDLLHDEEYTTKVHSMFDLSTGKKFAIGLTSPIWLPIGIAVSAVVAIPVLAFLDIKAVRKKLATEKHLAVYRADKIQYMQQRVSTAMQKFSEKENMWQYVQAKLRNAEEFLVKLEKTIPALIEADRSLVLSLQKEERSNEQLLLTYRPTYKTFMNLQGLLSAFEYQHVRDYDISESNITRSGKEVSDGLFSMLYNVNIQRESTTQMLSCKEYKARLDADSAATINKEEELIRRINHKNIAAFQGVGESVRQGLRRPVLLLEQLKGSLRTELEHPFRIPALMKSLYAIPEAKAKVIQILEGLLYLHCRGLVHAELSLDSVMLSMEGEVKLTNIGIPRHVTARNDREDVLLPSTVYLHPDVLLKGCQYEPHCDMYGLGLMMWEIWYGKKVYDGENLPHLLPTLGTRRPGDGVGERPNSHWRDIMEACWSVPPAGRMEVSTCLWQMRASSQCYSP</sequence>
<keyword evidence="1" id="KW-0472">Membrane</keyword>
<gene>
    <name evidence="3" type="primary">CDK18</name>
    <name evidence="3" type="ORF">BLAG_LOCUS13074</name>
</gene>
<name>A0A8J9ZG07_BRALA</name>
<accession>A0A8J9ZG07</accession>
<dbReference type="PROSITE" id="PS50011">
    <property type="entry name" value="PROTEIN_KINASE_DOM"/>
    <property type="match status" value="1"/>
</dbReference>
<dbReference type="Proteomes" id="UP000838412">
    <property type="component" value="Chromosome 2"/>
</dbReference>
<evidence type="ECO:0000313" key="3">
    <source>
        <dbReference type="EMBL" id="CAH1253245.1"/>
    </source>
</evidence>
<keyword evidence="4" id="KW-1185">Reference proteome</keyword>
<keyword evidence="1" id="KW-1133">Transmembrane helix</keyword>
<dbReference type="Gene3D" id="1.10.510.10">
    <property type="entry name" value="Transferase(Phosphotransferase) domain 1"/>
    <property type="match status" value="1"/>
</dbReference>
<dbReference type="Pfam" id="PF00350">
    <property type="entry name" value="Dynamin_N"/>
    <property type="match status" value="1"/>
</dbReference>
<dbReference type="PANTHER" id="PTHR26392">
    <property type="entry name" value="MITOGEN-ACTIVATED PROTEIN KINASE KINASE KINASE 7-RELATED"/>
    <property type="match status" value="1"/>
</dbReference>
<evidence type="ECO:0000259" key="2">
    <source>
        <dbReference type="PROSITE" id="PS50011"/>
    </source>
</evidence>
<dbReference type="GO" id="GO:0005524">
    <property type="term" value="F:ATP binding"/>
    <property type="evidence" value="ECO:0007669"/>
    <property type="project" value="InterPro"/>
</dbReference>
<dbReference type="InterPro" id="IPR027417">
    <property type="entry name" value="P-loop_NTPase"/>
</dbReference>